<dbReference type="InterPro" id="IPR016181">
    <property type="entry name" value="Acyl_CoA_acyltransferase"/>
</dbReference>
<dbReference type="InterPro" id="IPR000182">
    <property type="entry name" value="GNAT_dom"/>
</dbReference>
<evidence type="ECO:0000313" key="3">
    <source>
        <dbReference type="Proteomes" id="UP000521872"/>
    </source>
</evidence>
<dbReference type="Proteomes" id="UP000521872">
    <property type="component" value="Unassembled WGS sequence"/>
</dbReference>
<evidence type="ECO:0000313" key="2">
    <source>
        <dbReference type="EMBL" id="KAF4618685.1"/>
    </source>
</evidence>
<dbReference type="PANTHER" id="PTHR43441">
    <property type="entry name" value="RIBOSOMAL-PROTEIN-SERINE ACETYLTRANSFERASE"/>
    <property type="match status" value="1"/>
</dbReference>
<proteinExistence type="predicted"/>
<dbReference type="Gene3D" id="3.40.630.30">
    <property type="match status" value="1"/>
</dbReference>
<accession>A0A8H4QXV1</accession>
<dbReference type="SUPFAM" id="SSF55729">
    <property type="entry name" value="Acyl-CoA N-acyltransferases (Nat)"/>
    <property type="match status" value="1"/>
</dbReference>
<dbReference type="AlphaFoldDB" id="A0A8H4QXV1"/>
<dbReference type="GO" id="GO:0008999">
    <property type="term" value="F:protein-N-terminal-alanine acetyltransferase activity"/>
    <property type="evidence" value="ECO:0007669"/>
    <property type="project" value="TreeGrafter"/>
</dbReference>
<sequence length="242" mass="26957">MESSNIDFNFCFPVPNVLGSERVQLVPFVPSEHAEPFIEQCLLYPSVFENLPFGPFKDAHDLTTNYFIPHVQSNPGYLMFLIWDKTKPSSLPGAPGSIAGMMGYLNTSSINLSTEIGCIIIFPPFQRTHVTSNAVGLLLNYALNLPSRQAGALGLRRVFWQTNSMNQASVRLAGRMQFKLEGTLRWDRVLPANKTVGNGKKVREGDPRSDCIGRDTVMLSLCWDDWEDGAREAVDAIMNRTA</sequence>
<reference evidence="2 3" key="1">
    <citation type="submission" date="2019-12" db="EMBL/GenBank/DDBJ databases">
        <authorList>
            <person name="Floudas D."/>
            <person name="Bentzer J."/>
            <person name="Ahren D."/>
            <person name="Johansson T."/>
            <person name="Persson P."/>
            <person name="Tunlid A."/>
        </authorList>
    </citation>
    <scope>NUCLEOTIDE SEQUENCE [LARGE SCALE GENOMIC DNA]</scope>
    <source>
        <strain evidence="2 3">CBS 102.39</strain>
    </source>
</reference>
<gene>
    <name evidence="2" type="ORF">D9613_009799</name>
</gene>
<feature type="domain" description="N-acetyltransferase" evidence="1">
    <location>
        <begin position="22"/>
        <end position="179"/>
    </location>
</feature>
<comment type="caution">
    <text evidence="2">The sequence shown here is derived from an EMBL/GenBank/DDBJ whole genome shotgun (WGS) entry which is preliminary data.</text>
</comment>
<dbReference type="Pfam" id="PF13302">
    <property type="entry name" value="Acetyltransf_3"/>
    <property type="match status" value="1"/>
</dbReference>
<dbReference type="InterPro" id="IPR051908">
    <property type="entry name" value="Ribosomal_N-acetyltransferase"/>
</dbReference>
<keyword evidence="3" id="KW-1185">Reference proteome</keyword>
<dbReference type="PANTHER" id="PTHR43441:SF5">
    <property type="entry name" value="FAMILY ACETYLTRANSFERASE, PUTATIVE-RELATED"/>
    <property type="match status" value="1"/>
</dbReference>
<organism evidence="2 3">
    <name type="scientific">Agrocybe pediades</name>
    <dbReference type="NCBI Taxonomy" id="84607"/>
    <lineage>
        <taxon>Eukaryota</taxon>
        <taxon>Fungi</taxon>
        <taxon>Dikarya</taxon>
        <taxon>Basidiomycota</taxon>
        <taxon>Agaricomycotina</taxon>
        <taxon>Agaricomycetes</taxon>
        <taxon>Agaricomycetidae</taxon>
        <taxon>Agaricales</taxon>
        <taxon>Agaricineae</taxon>
        <taxon>Strophariaceae</taxon>
        <taxon>Agrocybe</taxon>
    </lineage>
</organism>
<protein>
    <recommendedName>
        <fullName evidence="1">N-acetyltransferase domain-containing protein</fullName>
    </recommendedName>
</protein>
<evidence type="ECO:0000259" key="1">
    <source>
        <dbReference type="Pfam" id="PF13302"/>
    </source>
</evidence>
<dbReference type="GO" id="GO:1990189">
    <property type="term" value="F:protein N-terminal-serine acetyltransferase activity"/>
    <property type="evidence" value="ECO:0007669"/>
    <property type="project" value="TreeGrafter"/>
</dbReference>
<dbReference type="EMBL" id="JAACJL010000017">
    <property type="protein sequence ID" value="KAF4618685.1"/>
    <property type="molecule type" value="Genomic_DNA"/>
</dbReference>
<name>A0A8H4QXV1_9AGAR</name>